<keyword evidence="1" id="KW-0378">Hydrolase</keyword>
<name>A0A9P5Z050_9AGAR</name>
<evidence type="ECO:0000313" key="3">
    <source>
        <dbReference type="Proteomes" id="UP000807469"/>
    </source>
</evidence>
<accession>A0A9P5Z050</accession>
<dbReference type="InterPro" id="IPR039298">
    <property type="entry name" value="ACOT13"/>
</dbReference>
<dbReference type="InterPro" id="IPR029069">
    <property type="entry name" value="HotDog_dom_sf"/>
</dbReference>
<evidence type="ECO:0000256" key="1">
    <source>
        <dbReference type="ARBA" id="ARBA00022801"/>
    </source>
</evidence>
<evidence type="ECO:0000313" key="2">
    <source>
        <dbReference type="EMBL" id="KAF9478684.1"/>
    </source>
</evidence>
<sequence>MSKQNELFEILQSRLPEELTAGITGNVSAEIKEIPLKWLAIFKNKGRGYAGNVAERVKVVDVSVDPSPDHPLRMEAKVTTEIDVTPDMCSVHGVLEKGCIAFLVDECSTIAMTVISAYNDHYNPPGVSQTINIFYHSEALSGTKLRIVNRSSEYGRDSNSGRTQIWNTVNNRLIASGTQITMPPSEPPTWFQD</sequence>
<gene>
    <name evidence="2" type="ORF">BDN70DRAFT_879706</name>
</gene>
<proteinExistence type="predicted"/>
<dbReference type="GO" id="GO:0047617">
    <property type="term" value="F:fatty acyl-CoA hydrolase activity"/>
    <property type="evidence" value="ECO:0007669"/>
    <property type="project" value="InterPro"/>
</dbReference>
<dbReference type="OrthoDB" id="2831072at2759"/>
<dbReference type="AlphaFoldDB" id="A0A9P5Z050"/>
<dbReference type="SUPFAM" id="SSF54637">
    <property type="entry name" value="Thioesterase/thiol ester dehydrase-isomerase"/>
    <property type="match status" value="1"/>
</dbReference>
<dbReference type="Proteomes" id="UP000807469">
    <property type="component" value="Unassembled WGS sequence"/>
</dbReference>
<keyword evidence="3" id="KW-1185">Reference proteome</keyword>
<dbReference type="PANTHER" id="PTHR21660:SF1">
    <property type="entry name" value="ACYL-COENZYME A THIOESTERASE 13"/>
    <property type="match status" value="1"/>
</dbReference>
<comment type="caution">
    <text evidence="2">The sequence shown here is derived from an EMBL/GenBank/DDBJ whole genome shotgun (WGS) entry which is preliminary data.</text>
</comment>
<organism evidence="2 3">
    <name type="scientific">Pholiota conissans</name>
    <dbReference type="NCBI Taxonomy" id="109636"/>
    <lineage>
        <taxon>Eukaryota</taxon>
        <taxon>Fungi</taxon>
        <taxon>Dikarya</taxon>
        <taxon>Basidiomycota</taxon>
        <taxon>Agaricomycotina</taxon>
        <taxon>Agaricomycetes</taxon>
        <taxon>Agaricomycetidae</taxon>
        <taxon>Agaricales</taxon>
        <taxon>Agaricineae</taxon>
        <taxon>Strophariaceae</taxon>
        <taxon>Pholiota</taxon>
    </lineage>
</organism>
<dbReference type="PANTHER" id="PTHR21660">
    <property type="entry name" value="THIOESTERASE SUPERFAMILY MEMBER-RELATED"/>
    <property type="match status" value="1"/>
</dbReference>
<dbReference type="Gene3D" id="3.10.129.10">
    <property type="entry name" value="Hotdog Thioesterase"/>
    <property type="match status" value="1"/>
</dbReference>
<reference evidence="2" key="1">
    <citation type="submission" date="2020-11" db="EMBL/GenBank/DDBJ databases">
        <authorList>
            <consortium name="DOE Joint Genome Institute"/>
            <person name="Ahrendt S."/>
            <person name="Riley R."/>
            <person name="Andreopoulos W."/>
            <person name="Labutti K."/>
            <person name="Pangilinan J."/>
            <person name="Ruiz-Duenas F.J."/>
            <person name="Barrasa J.M."/>
            <person name="Sanchez-Garcia M."/>
            <person name="Camarero S."/>
            <person name="Miyauchi S."/>
            <person name="Serrano A."/>
            <person name="Linde D."/>
            <person name="Babiker R."/>
            <person name="Drula E."/>
            <person name="Ayuso-Fernandez I."/>
            <person name="Pacheco R."/>
            <person name="Padilla G."/>
            <person name="Ferreira P."/>
            <person name="Barriuso J."/>
            <person name="Kellner H."/>
            <person name="Castanera R."/>
            <person name="Alfaro M."/>
            <person name="Ramirez L."/>
            <person name="Pisabarro A.G."/>
            <person name="Kuo A."/>
            <person name="Tritt A."/>
            <person name="Lipzen A."/>
            <person name="He G."/>
            <person name="Yan M."/>
            <person name="Ng V."/>
            <person name="Cullen D."/>
            <person name="Martin F."/>
            <person name="Rosso M.-N."/>
            <person name="Henrissat B."/>
            <person name="Hibbett D."/>
            <person name="Martinez A.T."/>
            <person name="Grigoriev I.V."/>
        </authorList>
    </citation>
    <scope>NUCLEOTIDE SEQUENCE</scope>
    <source>
        <strain evidence="2">CIRM-BRFM 674</strain>
    </source>
</reference>
<protein>
    <submittedName>
        <fullName evidence="2">Uncharacterized protein</fullName>
    </submittedName>
</protein>
<dbReference type="CDD" id="cd03440">
    <property type="entry name" value="hot_dog"/>
    <property type="match status" value="1"/>
</dbReference>
<dbReference type="EMBL" id="MU155229">
    <property type="protein sequence ID" value="KAF9478684.1"/>
    <property type="molecule type" value="Genomic_DNA"/>
</dbReference>